<comment type="caution">
    <text evidence="2">The sequence shown here is derived from an EMBL/GenBank/DDBJ whole genome shotgun (WGS) entry which is preliminary data.</text>
</comment>
<dbReference type="OrthoDB" id="10249039at2759"/>
<dbReference type="CDD" id="cd23794">
    <property type="entry name" value="UBCc_UBE2F_UBE2M"/>
    <property type="match status" value="1"/>
</dbReference>
<dbReference type="AlphaFoldDB" id="A0A8X6HVY2"/>
<dbReference type="PROSITE" id="PS50127">
    <property type="entry name" value="UBC_2"/>
    <property type="match status" value="1"/>
</dbReference>
<evidence type="ECO:0000313" key="3">
    <source>
        <dbReference type="Proteomes" id="UP000887116"/>
    </source>
</evidence>
<dbReference type="EMBL" id="BMAO01009431">
    <property type="protein sequence ID" value="GFR30869.1"/>
    <property type="molecule type" value="Genomic_DNA"/>
</dbReference>
<accession>A0A8X6HVY2</accession>
<proteinExistence type="predicted"/>
<dbReference type="PANTHER" id="PTHR24068">
    <property type="entry name" value="UBIQUITIN-CONJUGATING ENZYME E2"/>
    <property type="match status" value="1"/>
</dbReference>
<dbReference type="Gene3D" id="3.10.110.10">
    <property type="entry name" value="Ubiquitin Conjugating Enzyme"/>
    <property type="match status" value="1"/>
</dbReference>
<organism evidence="2 3">
    <name type="scientific">Trichonephila clavata</name>
    <name type="common">Joro spider</name>
    <name type="synonym">Nephila clavata</name>
    <dbReference type="NCBI Taxonomy" id="2740835"/>
    <lineage>
        <taxon>Eukaryota</taxon>
        <taxon>Metazoa</taxon>
        <taxon>Ecdysozoa</taxon>
        <taxon>Arthropoda</taxon>
        <taxon>Chelicerata</taxon>
        <taxon>Arachnida</taxon>
        <taxon>Araneae</taxon>
        <taxon>Araneomorphae</taxon>
        <taxon>Entelegynae</taxon>
        <taxon>Araneoidea</taxon>
        <taxon>Nephilidae</taxon>
        <taxon>Trichonephila</taxon>
    </lineage>
</organism>
<dbReference type="SUPFAM" id="SSF54495">
    <property type="entry name" value="UBC-like"/>
    <property type="match status" value="1"/>
</dbReference>
<dbReference type="InterPro" id="IPR016135">
    <property type="entry name" value="UBQ-conjugating_enzyme/RWD"/>
</dbReference>
<dbReference type="Proteomes" id="UP000887116">
    <property type="component" value="Unassembled WGS sequence"/>
</dbReference>
<dbReference type="Pfam" id="PF00179">
    <property type="entry name" value="UQ_con"/>
    <property type="match status" value="1"/>
</dbReference>
<feature type="domain" description="UBC core" evidence="1">
    <location>
        <begin position="1"/>
        <end position="71"/>
    </location>
</feature>
<keyword evidence="3" id="KW-1185">Reference proteome</keyword>
<name>A0A8X6HVY2_TRICU</name>
<reference evidence="2" key="1">
    <citation type="submission" date="2020-07" db="EMBL/GenBank/DDBJ databases">
        <title>Multicomponent nature underlies the extraordinary mechanical properties of spider dragline silk.</title>
        <authorList>
            <person name="Kono N."/>
            <person name="Nakamura H."/>
            <person name="Mori M."/>
            <person name="Yoshida Y."/>
            <person name="Ohtoshi R."/>
            <person name="Malay A.D."/>
            <person name="Moran D.A.P."/>
            <person name="Tomita M."/>
            <person name="Numata K."/>
            <person name="Arakawa K."/>
        </authorList>
    </citation>
    <scope>NUCLEOTIDE SEQUENCE</scope>
</reference>
<gene>
    <name evidence="2" type="primary">Ube2fb</name>
    <name evidence="2" type="ORF">TNCT_150681</name>
</gene>
<evidence type="ECO:0000259" key="1">
    <source>
        <dbReference type="PROSITE" id="PS50127"/>
    </source>
</evidence>
<protein>
    <submittedName>
        <fullName evidence="2">NEDD8-conjugating enzyme UBE2F-B</fullName>
    </submittedName>
</protein>
<dbReference type="InterPro" id="IPR000608">
    <property type="entry name" value="UBC"/>
</dbReference>
<evidence type="ECO:0000313" key="2">
    <source>
        <dbReference type="EMBL" id="GFR30869.1"/>
    </source>
</evidence>
<sequence>MKVTGGVESSVEVPVEYNMVPPKVRCFTRLWHPNTDEEGSVCLSVLQPNCPDGFGWTPTRMLKDVVWGLNS</sequence>